<sequence length="339" mass="36716">MDNHHVLFSVVDRSYTAVIKKEIHALAGKCAFKANEMAEIDIVVAELISNLLKYAVNGRLLVKTCIDAKEAGLEIIAIDDGPGIPDLSLAQVDGITTHKKSLGMGLGAIKRLTSVFQVFSKVGWGTIILVRKYVGSSNEVARKLKMTLGAVIVPKPGEQVCGDGLYTRLDHQGARIFMADGLGHGKEAALAAIQAITAFADNRDDNAINILRTLHQTSSVRKTRGLVGTVLLINLRSGIIKINGIGNISSRLIFRGVIRNFLSYNGIIGLNIPSSMNEQSFDVEKGQLLIMCSDGIRTRWDLSKLPGIAKHDPNIIAAAIYKDFCRNTDDASVLVVKIM</sequence>
<protein>
    <submittedName>
        <fullName evidence="2">Serine/threonine protein kinase</fullName>
    </submittedName>
</protein>
<evidence type="ECO:0000259" key="1">
    <source>
        <dbReference type="SMART" id="SM00331"/>
    </source>
</evidence>
<dbReference type="SUPFAM" id="SSF81606">
    <property type="entry name" value="PP2C-like"/>
    <property type="match status" value="1"/>
</dbReference>
<dbReference type="PANTHER" id="PTHR35801:SF1">
    <property type="entry name" value="PHOSPHOSERINE PHOSPHATASE RSBX"/>
    <property type="match status" value="1"/>
</dbReference>
<dbReference type="InterPro" id="IPR036457">
    <property type="entry name" value="PPM-type-like_dom_sf"/>
</dbReference>
<name>A0A3E1NFY2_9BACT</name>
<dbReference type="EMBL" id="QTJU01000007">
    <property type="protein sequence ID" value="RFM26873.1"/>
    <property type="molecule type" value="Genomic_DNA"/>
</dbReference>
<comment type="caution">
    <text evidence="2">The sequence shown here is derived from an EMBL/GenBank/DDBJ whole genome shotgun (WGS) entry which is preliminary data.</text>
</comment>
<dbReference type="Gene3D" id="3.60.40.10">
    <property type="entry name" value="PPM-type phosphatase domain"/>
    <property type="match status" value="1"/>
</dbReference>
<dbReference type="InterPro" id="IPR039248">
    <property type="entry name" value="Ptase_RsbX"/>
</dbReference>
<keyword evidence="3" id="KW-1185">Reference proteome</keyword>
<proteinExistence type="predicted"/>
<keyword evidence="2" id="KW-0723">Serine/threonine-protein kinase</keyword>
<dbReference type="OrthoDB" id="479131at2"/>
<dbReference type="InterPro" id="IPR001932">
    <property type="entry name" value="PPM-type_phosphatase-like_dom"/>
</dbReference>
<evidence type="ECO:0000313" key="2">
    <source>
        <dbReference type="EMBL" id="RFM26873.1"/>
    </source>
</evidence>
<dbReference type="PANTHER" id="PTHR35801">
    <property type="entry name" value="PHOSPHOSERINE PHOSPHATASE RSBX"/>
    <property type="match status" value="1"/>
</dbReference>
<evidence type="ECO:0000313" key="3">
    <source>
        <dbReference type="Proteomes" id="UP000261284"/>
    </source>
</evidence>
<keyword evidence="2" id="KW-0418">Kinase</keyword>
<dbReference type="InterPro" id="IPR003594">
    <property type="entry name" value="HATPase_dom"/>
</dbReference>
<dbReference type="InterPro" id="IPR036890">
    <property type="entry name" value="HATPase_C_sf"/>
</dbReference>
<gene>
    <name evidence="2" type="ORF">DXN05_17960</name>
</gene>
<feature type="domain" description="PPM-type phosphatase" evidence="1">
    <location>
        <begin position="145"/>
        <end position="338"/>
    </location>
</feature>
<organism evidence="2 3">
    <name type="scientific">Deminuibacter soli</name>
    <dbReference type="NCBI Taxonomy" id="2291815"/>
    <lineage>
        <taxon>Bacteria</taxon>
        <taxon>Pseudomonadati</taxon>
        <taxon>Bacteroidota</taxon>
        <taxon>Chitinophagia</taxon>
        <taxon>Chitinophagales</taxon>
        <taxon>Chitinophagaceae</taxon>
        <taxon>Deminuibacter</taxon>
    </lineage>
</organism>
<dbReference type="RefSeq" id="WP_116848657.1">
    <property type="nucleotide sequence ID" value="NZ_QTJU01000007.1"/>
</dbReference>
<reference evidence="2 3" key="1">
    <citation type="submission" date="2018-08" db="EMBL/GenBank/DDBJ databases">
        <title>Chitinophagaceae sp. K23C18032701, a novel bacterium isolated from forest soil.</title>
        <authorList>
            <person name="Wang C."/>
        </authorList>
    </citation>
    <scope>NUCLEOTIDE SEQUENCE [LARGE SCALE GENOMIC DNA]</scope>
    <source>
        <strain evidence="2 3">K23C18032701</strain>
    </source>
</reference>
<dbReference type="SUPFAM" id="SSF55874">
    <property type="entry name" value="ATPase domain of HSP90 chaperone/DNA topoisomerase II/histidine kinase"/>
    <property type="match status" value="1"/>
</dbReference>
<dbReference type="Pfam" id="PF13581">
    <property type="entry name" value="HATPase_c_2"/>
    <property type="match status" value="1"/>
</dbReference>
<dbReference type="GO" id="GO:0004674">
    <property type="term" value="F:protein serine/threonine kinase activity"/>
    <property type="evidence" value="ECO:0007669"/>
    <property type="project" value="UniProtKB-KW"/>
</dbReference>
<dbReference type="Pfam" id="PF07228">
    <property type="entry name" value="SpoIIE"/>
    <property type="match status" value="1"/>
</dbReference>
<dbReference type="Gene3D" id="3.30.565.10">
    <property type="entry name" value="Histidine kinase-like ATPase, C-terminal domain"/>
    <property type="match status" value="1"/>
</dbReference>
<dbReference type="SMART" id="SM00331">
    <property type="entry name" value="PP2C_SIG"/>
    <property type="match status" value="1"/>
</dbReference>
<dbReference type="AlphaFoldDB" id="A0A3E1NFY2"/>
<keyword evidence="2" id="KW-0808">Transferase</keyword>
<dbReference type="Proteomes" id="UP000261284">
    <property type="component" value="Unassembled WGS sequence"/>
</dbReference>
<accession>A0A3E1NFY2</accession>